<dbReference type="Pfam" id="PF25601">
    <property type="entry name" value="AAA_lid_14"/>
    <property type="match status" value="1"/>
</dbReference>
<comment type="caution">
    <text evidence="7">The sequence shown here is derived from an EMBL/GenBank/DDBJ whole genome shotgun (WGS) entry which is preliminary data.</text>
</comment>
<evidence type="ECO:0000313" key="8">
    <source>
        <dbReference type="Proteomes" id="UP000321787"/>
    </source>
</evidence>
<dbReference type="Gene3D" id="3.40.50.300">
    <property type="entry name" value="P-loop containing nucleotide triphosphate hydrolases"/>
    <property type="match status" value="1"/>
</dbReference>
<dbReference type="PROSITE" id="PS00675">
    <property type="entry name" value="SIGMA54_INTERACT_1"/>
    <property type="match status" value="1"/>
</dbReference>
<dbReference type="InterPro" id="IPR025944">
    <property type="entry name" value="Sigma_54_int_dom_CS"/>
</dbReference>
<dbReference type="InterPro" id="IPR025662">
    <property type="entry name" value="Sigma_54_int_dom_ATP-bd_1"/>
</dbReference>
<evidence type="ECO:0000256" key="1">
    <source>
        <dbReference type="ARBA" id="ARBA00022741"/>
    </source>
</evidence>
<dbReference type="InterPro" id="IPR002078">
    <property type="entry name" value="Sigma_54_int"/>
</dbReference>
<feature type="domain" description="Sigma-54 factor interaction" evidence="6">
    <location>
        <begin position="211"/>
        <end position="440"/>
    </location>
</feature>
<dbReference type="SMART" id="SM00382">
    <property type="entry name" value="AAA"/>
    <property type="match status" value="1"/>
</dbReference>
<gene>
    <name evidence="7" type="ORF">AFI02nite_01260</name>
</gene>
<dbReference type="GO" id="GO:0005524">
    <property type="term" value="F:ATP binding"/>
    <property type="evidence" value="ECO:0007669"/>
    <property type="project" value="UniProtKB-KW"/>
</dbReference>
<dbReference type="Pfam" id="PF01590">
    <property type="entry name" value="GAF"/>
    <property type="match status" value="1"/>
</dbReference>
<dbReference type="CDD" id="cd00009">
    <property type="entry name" value="AAA"/>
    <property type="match status" value="1"/>
</dbReference>
<dbReference type="InterPro" id="IPR002197">
    <property type="entry name" value="HTH_Fis"/>
</dbReference>
<evidence type="ECO:0000256" key="4">
    <source>
        <dbReference type="ARBA" id="ARBA00023125"/>
    </source>
</evidence>
<dbReference type="EMBL" id="BJTZ01000001">
    <property type="protein sequence ID" value="GEK12090.1"/>
    <property type="molecule type" value="Genomic_DNA"/>
</dbReference>
<reference evidence="7 8" key="1">
    <citation type="submission" date="2019-07" db="EMBL/GenBank/DDBJ databases">
        <title>Whole genome shotgun sequence of Aliivibrio fischeri NBRC 101058.</title>
        <authorList>
            <person name="Hosoyama A."/>
            <person name="Uohara A."/>
            <person name="Ohji S."/>
            <person name="Ichikawa N."/>
        </authorList>
    </citation>
    <scope>NUCLEOTIDE SEQUENCE [LARGE SCALE GENOMIC DNA]</scope>
    <source>
        <strain evidence="7 8">NBRC 101058</strain>
    </source>
</reference>
<dbReference type="SUPFAM" id="SSF52540">
    <property type="entry name" value="P-loop containing nucleoside triphosphate hydrolases"/>
    <property type="match status" value="1"/>
</dbReference>
<dbReference type="InterPro" id="IPR003593">
    <property type="entry name" value="AAA+_ATPase"/>
</dbReference>
<evidence type="ECO:0000313" key="7">
    <source>
        <dbReference type="EMBL" id="GEK12090.1"/>
    </source>
</evidence>
<keyword evidence="3" id="KW-0805">Transcription regulation</keyword>
<keyword evidence="1" id="KW-0547">Nucleotide-binding</keyword>
<dbReference type="AlphaFoldDB" id="A0A510UF63"/>
<organism evidence="7 8">
    <name type="scientific">Aliivibrio fischeri</name>
    <name type="common">Vibrio fischeri</name>
    <dbReference type="NCBI Taxonomy" id="668"/>
    <lineage>
        <taxon>Bacteria</taxon>
        <taxon>Pseudomonadati</taxon>
        <taxon>Pseudomonadota</taxon>
        <taxon>Gammaproteobacteria</taxon>
        <taxon>Vibrionales</taxon>
        <taxon>Vibrionaceae</taxon>
        <taxon>Aliivibrio</taxon>
    </lineage>
</organism>
<evidence type="ECO:0000259" key="6">
    <source>
        <dbReference type="PROSITE" id="PS50045"/>
    </source>
</evidence>
<dbReference type="SUPFAM" id="SSF55781">
    <property type="entry name" value="GAF domain-like"/>
    <property type="match status" value="1"/>
</dbReference>
<dbReference type="InterPro" id="IPR025943">
    <property type="entry name" value="Sigma_54_int_dom_ATP-bd_2"/>
</dbReference>
<dbReference type="Gene3D" id="1.10.10.60">
    <property type="entry name" value="Homeodomain-like"/>
    <property type="match status" value="1"/>
</dbReference>
<keyword evidence="5" id="KW-0804">Transcription</keyword>
<dbReference type="InterPro" id="IPR029016">
    <property type="entry name" value="GAF-like_dom_sf"/>
</dbReference>
<dbReference type="Gene3D" id="3.30.450.40">
    <property type="match status" value="1"/>
</dbReference>
<dbReference type="GO" id="GO:0006355">
    <property type="term" value="P:regulation of DNA-templated transcription"/>
    <property type="evidence" value="ECO:0007669"/>
    <property type="project" value="InterPro"/>
</dbReference>
<dbReference type="InterPro" id="IPR058031">
    <property type="entry name" value="AAA_lid_NorR"/>
</dbReference>
<dbReference type="Pfam" id="PF00158">
    <property type="entry name" value="Sigma54_activat"/>
    <property type="match status" value="1"/>
</dbReference>
<evidence type="ECO:0000256" key="3">
    <source>
        <dbReference type="ARBA" id="ARBA00023015"/>
    </source>
</evidence>
<dbReference type="InterPro" id="IPR009057">
    <property type="entry name" value="Homeodomain-like_sf"/>
</dbReference>
<dbReference type="FunFam" id="3.40.50.300:FF:000006">
    <property type="entry name" value="DNA-binding transcriptional regulator NtrC"/>
    <property type="match status" value="1"/>
</dbReference>
<sequence length="536" mass="60371">MSLAKSDNLNNALLAISQSLADRSQLALTLDAILAAARQLTFADHGIIYVLDQTGQALLPIVVHHNEHILAEHPWQPLTLESIDETDPFSFAIQNGEVVLINDLYQYNGYQCDEIYQNESILNRKSKNLLAWPLIDNEKNTVGLLVLFDLNVINDEASLTCFCQMAATNIRQAVWLEKYGYMIKELSEDNASLARENNQLKQRKQSQYSGPIAESEVMLNALIRLDKVLSLPVDVLIRGETGVGKEVIAKYIHENSNRSKQALIVQNCAAIPEQLLESELFGHKKGAFTGADKDKIGLFEAADGGTLFLDEIGDMPLLLQAKLLRVLQERKFRPIGGNKEISVDVRVLAATHANLMEKIKKNEFRADLFYRLNVFPITIPPLRERTEDIIPLSEHFIKLVSASMNIEPPVLNKQVRKQLLEYSYPGNVRELKNIVERAVFLSDFETIASIEFGENEVTQNKEIKIQSEIDPAINETDLPEMASLKNIVGNYEKNVLIDCLNACNWQTKRVAEHLALPLSTLNHKMKKHNISSEQIL</sequence>
<dbReference type="RefSeq" id="WP_146860606.1">
    <property type="nucleotide sequence ID" value="NZ_BJTZ01000001.1"/>
</dbReference>
<evidence type="ECO:0000256" key="2">
    <source>
        <dbReference type="ARBA" id="ARBA00022840"/>
    </source>
</evidence>
<dbReference type="SMART" id="SM00065">
    <property type="entry name" value="GAF"/>
    <property type="match status" value="1"/>
</dbReference>
<dbReference type="Proteomes" id="UP000321787">
    <property type="component" value="Unassembled WGS sequence"/>
</dbReference>
<dbReference type="PROSITE" id="PS00688">
    <property type="entry name" value="SIGMA54_INTERACT_3"/>
    <property type="match status" value="1"/>
</dbReference>
<protein>
    <submittedName>
        <fullName evidence="7">Sigma-54-dependent Fis family transcriptional regulator</fullName>
    </submittedName>
</protein>
<dbReference type="SUPFAM" id="SSF46689">
    <property type="entry name" value="Homeodomain-like"/>
    <property type="match status" value="1"/>
</dbReference>
<dbReference type="Pfam" id="PF02954">
    <property type="entry name" value="HTH_8"/>
    <property type="match status" value="1"/>
</dbReference>
<dbReference type="Gene3D" id="1.10.8.60">
    <property type="match status" value="1"/>
</dbReference>
<dbReference type="GO" id="GO:0043565">
    <property type="term" value="F:sequence-specific DNA binding"/>
    <property type="evidence" value="ECO:0007669"/>
    <property type="project" value="InterPro"/>
</dbReference>
<dbReference type="PROSITE" id="PS00676">
    <property type="entry name" value="SIGMA54_INTERACT_2"/>
    <property type="match status" value="1"/>
</dbReference>
<keyword evidence="2" id="KW-0067">ATP-binding</keyword>
<dbReference type="PROSITE" id="PS50045">
    <property type="entry name" value="SIGMA54_INTERACT_4"/>
    <property type="match status" value="1"/>
</dbReference>
<evidence type="ECO:0000256" key="5">
    <source>
        <dbReference type="ARBA" id="ARBA00023163"/>
    </source>
</evidence>
<dbReference type="InterPro" id="IPR027417">
    <property type="entry name" value="P-loop_NTPase"/>
</dbReference>
<accession>A0A510UF63</accession>
<dbReference type="InterPro" id="IPR003018">
    <property type="entry name" value="GAF"/>
</dbReference>
<dbReference type="PANTHER" id="PTHR32071">
    <property type="entry name" value="TRANSCRIPTIONAL REGULATORY PROTEIN"/>
    <property type="match status" value="1"/>
</dbReference>
<keyword evidence="4" id="KW-0238">DNA-binding</keyword>
<proteinExistence type="predicted"/>
<name>A0A510UF63_ALIFS</name>